<dbReference type="NCBIfam" id="NF005742">
    <property type="entry name" value="PRK07566.1"/>
    <property type="match status" value="1"/>
</dbReference>
<evidence type="ECO:0000256" key="5">
    <source>
        <dbReference type="ARBA" id="ARBA00023136"/>
    </source>
</evidence>
<comment type="subcellular location">
    <subcellularLocation>
        <location evidence="1">Membrane</location>
        <topology evidence="1">Multi-pass membrane protein</topology>
    </subcellularLocation>
</comment>
<dbReference type="CDD" id="cd13958">
    <property type="entry name" value="PT_UbiA_chlorophyll"/>
    <property type="match status" value="1"/>
</dbReference>
<feature type="transmembrane region" description="Helical" evidence="7">
    <location>
        <begin position="162"/>
        <end position="188"/>
    </location>
</feature>
<dbReference type="GO" id="GO:0015995">
    <property type="term" value="P:chlorophyll biosynthetic process"/>
    <property type="evidence" value="ECO:0007669"/>
    <property type="project" value="UniProtKB-KW"/>
</dbReference>
<dbReference type="InterPro" id="IPR050475">
    <property type="entry name" value="Prenyltransferase_related"/>
</dbReference>
<keyword evidence="6" id="KW-0149">Chlorophyll biosynthesis</keyword>
<keyword evidence="2" id="KW-1003">Cell membrane</keyword>
<accession>Q8KZ52</accession>
<dbReference type="Gene3D" id="1.10.357.140">
    <property type="entry name" value="UbiA prenyltransferase"/>
    <property type="match status" value="1"/>
</dbReference>
<dbReference type="InterPro" id="IPR006372">
    <property type="entry name" value="Chl_synth"/>
</dbReference>
<proteinExistence type="predicted"/>
<protein>
    <submittedName>
        <fullName evidence="8">Geranylgeranyl bacteriochlorophyll synthase</fullName>
    </submittedName>
</protein>
<dbReference type="InterPro" id="IPR000537">
    <property type="entry name" value="UbiA_prenyltransferase"/>
</dbReference>
<organism evidence="8">
    <name type="scientific">uncultured marine proteobacterium</name>
    <dbReference type="NCBI Taxonomy" id="482892"/>
    <lineage>
        <taxon>Bacteria</taxon>
        <taxon>Pseudomonadati</taxon>
        <taxon>Pseudomonadota</taxon>
        <taxon>environmental samples</taxon>
    </lineage>
</organism>
<evidence type="ECO:0000256" key="7">
    <source>
        <dbReference type="SAM" id="Phobius"/>
    </source>
</evidence>
<dbReference type="GO" id="GO:0016765">
    <property type="term" value="F:transferase activity, transferring alkyl or aryl (other than methyl) groups"/>
    <property type="evidence" value="ECO:0007669"/>
    <property type="project" value="InterPro"/>
</dbReference>
<dbReference type="NCBIfam" id="TIGR01476">
    <property type="entry name" value="chlor_syn_BchG"/>
    <property type="match status" value="1"/>
</dbReference>
<keyword evidence="3 7" id="KW-0812">Transmembrane</keyword>
<evidence type="ECO:0000256" key="6">
    <source>
        <dbReference type="ARBA" id="ARBA00023171"/>
    </source>
</evidence>
<dbReference type="Pfam" id="PF01040">
    <property type="entry name" value="UbiA"/>
    <property type="match status" value="1"/>
</dbReference>
<feature type="transmembrane region" description="Helical" evidence="7">
    <location>
        <begin position="282"/>
        <end position="303"/>
    </location>
</feature>
<dbReference type="AlphaFoldDB" id="Q8KZ52"/>
<dbReference type="EMBL" id="AE008920">
    <property type="protein sequence ID" value="AAM48621.1"/>
    <property type="molecule type" value="Genomic_DNA"/>
</dbReference>
<dbReference type="PANTHER" id="PTHR42723:SF1">
    <property type="entry name" value="CHLOROPHYLL SYNTHASE, CHLOROPLASTIC"/>
    <property type="match status" value="1"/>
</dbReference>
<evidence type="ECO:0000313" key="8">
    <source>
        <dbReference type="EMBL" id="AAM48621.1"/>
    </source>
</evidence>
<name>Q8KZ52_9PROT</name>
<dbReference type="GO" id="GO:0016020">
    <property type="term" value="C:membrane"/>
    <property type="evidence" value="ECO:0007669"/>
    <property type="project" value="UniProtKB-SubCell"/>
</dbReference>
<evidence type="ECO:0000256" key="2">
    <source>
        <dbReference type="ARBA" id="ARBA00022475"/>
    </source>
</evidence>
<dbReference type="InterPro" id="IPR044878">
    <property type="entry name" value="UbiA_sf"/>
</dbReference>
<feature type="transmembrane region" description="Helical" evidence="7">
    <location>
        <begin position="104"/>
        <end position="137"/>
    </location>
</feature>
<keyword evidence="5 7" id="KW-0472">Membrane</keyword>
<gene>
    <name evidence="8" type="ORF">MBMO_EBAC000-29C02.27</name>
</gene>
<reference evidence="8" key="1">
    <citation type="journal article" date="2002" name="Nature">
        <title>Unsuspected diversity among marine aerobic anoxygenic phototrophs.</title>
        <authorList>
            <person name="Beja O."/>
            <person name="Suzuki M.T."/>
            <person name="Heidelberg J.F."/>
            <person name="Nelson W.C."/>
            <person name="Preston C.M."/>
            <person name="Hamada T."/>
            <person name="Eisen J.A."/>
            <person name="Fraser C.M."/>
            <person name="DeLong E.F."/>
        </authorList>
    </citation>
    <scope>NUCLEOTIDE SEQUENCE</scope>
</reference>
<evidence type="ECO:0000256" key="1">
    <source>
        <dbReference type="ARBA" id="ARBA00004141"/>
    </source>
</evidence>
<sequence length="304" mass="32320">MMSNSTAINSGATSRSSLADYIQLLKPITWFPPMWALMCGLVSAGTTPLETPWLFAAGIFLTGPLVCGASQIINDWHDREVDALNEPHRPIPSGRVSEKAALRFAIGWCLLAQAWSFTLGTWVASATALGLLLAWAYSAPPLRLKQNGWWGNLSVAVSYEGLAWVTGAAIIIGGALPSTTILIVAGLYSLGAHGIMTLNDFKAIEGDLAIGIRTLPVQLGPQRAARLACLVMIAPQLIIFGLLIFWEQTLAGSMIAALVAGQGLAMRKLLRAPRDFAPWYNGVGVTQYVAGMMVTACAIGGHFG</sequence>
<keyword evidence="4 7" id="KW-1133">Transmembrane helix</keyword>
<dbReference type="PANTHER" id="PTHR42723">
    <property type="entry name" value="CHLOROPHYLL SYNTHASE"/>
    <property type="match status" value="1"/>
</dbReference>
<evidence type="ECO:0000256" key="4">
    <source>
        <dbReference type="ARBA" id="ARBA00022989"/>
    </source>
</evidence>
<evidence type="ECO:0000256" key="3">
    <source>
        <dbReference type="ARBA" id="ARBA00022692"/>
    </source>
</evidence>